<dbReference type="AlphaFoldDB" id="A0A5J9W7P2"/>
<dbReference type="GO" id="GO:0004553">
    <property type="term" value="F:hydrolase activity, hydrolyzing O-glycosyl compounds"/>
    <property type="evidence" value="ECO:0007669"/>
    <property type="project" value="InterPro"/>
</dbReference>
<dbReference type="EMBL" id="RWGY01000004">
    <property type="protein sequence ID" value="TVU44138.1"/>
    <property type="molecule type" value="Genomic_DNA"/>
</dbReference>
<dbReference type="Gene3D" id="3.20.20.80">
    <property type="entry name" value="Glycosidases"/>
    <property type="match status" value="1"/>
</dbReference>
<dbReference type="Proteomes" id="UP000324897">
    <property type="component" value="Chromosome 5"/>
</dbReference>
<accession>A0A5J9W7P2</accession>
<comment type="caution">
    <text evidence="8">The sequence shown here is derived from an EMBL/GenBank/DDBJ whole genome shotgun (WGS) entry which is preliminary data.</text>
</comment>
<keyword evidence="4" id="KW-0378">Hydrolase</keyword>
<evidence type="ECO:0000256" key="2">
    <source>
        <dbReference type="ARBA" id="ARBA00008773"/>
    </source>
</evidence>
<dbReference type="OrthoDB" id="445564at2759"/>
<comment type="similarity">
    <text evidence="2 7">Belongs to the glycosyl hydrolase 17 family.</text>
</comment>
<dbReference type="InterPro" id="IPR029052">
    <property type="entry name" value="Metallo-depent_PP-like"/>
</dbReference>
<sequence length="208" mass="23112">MRMPAMVFALFNENLKWGATTERHWGLLYPNGSAVYEVDLTGRRPPATYPPLPPALNATGRTRGPFGFYGLFVVKLLFKASTRRGGGGAGFGRYTQVIVRSHEGPDARDERVDLSRMNNGFTIDHKVKSGSLITVFSAPDYPQFQACGSEDRYNNLGAYVVLSAPDFARPMFCSFEATKPRPEAPAYYDFEEVVNSDEELDPSAMDYS</sequence>
<proteinExistence type="inferred from homology"/>
<feature type="non-terminal residue" evidence="8">
    <location>
        <position position="1"/>
    </location>
</feature>
<evidence type="ECO:0000256" key="5">
    <source>
        <dbReference type="ARBA" id="ARBA00023211"/>
    </source>
</evidence>
<evidence type="ECO:0000256" key="3">
    <source>
        <dbReference type="ARBA" id="ARBA00022723"/>
    </source>
</evidence>
<gene>
    <name evidence="8" type="ORF">EJB05_03571</name>
</gene>
<dbReference type="InterPro" id="IPR000490">
    <property type="entry name" value="Glyco_hydro_17"/>
</dbReference>
<dbReference type="SUPFAM" id="SSF56300">
    <property type="entry name" value="Metallo-dependent phosphatases"/>
    <property type="match status" value="1"/>
</dbReference>
<keyword evidence="9" id="KW-1185">Reference proteome</keyword>
<keyword evidence="6" id="KW-0326">Glycosidase</keyword>
<dbReference type="Gene3D" id="3.60.21.10">
    <property type="match status" value="1"/>
</dbReference>
<organism evidence="8 9">
    <name type="scientific">Eragrostis curvula</name>
    <name type="common">weeping love grass</name>
    <dbReference type="NCBI Taxonomy" id="38414"/>
    <lineage>
        <taxon>Eukaryota</taxon>
        <taxon>Viridiplantae</taxon>
        <taxon>Streptophyta</taxon>
        <taxon>Embryophyta</taxon>
        <taxon>Tracheophyta</taxon>
        <taxon>Spermatophyta</taxon>
        <taxon>Magnoliopsida</taxon>
        <taxon>Liliopsida</taxon>
        <taxon>Poales</taxon>
        <taxon>Poaceae</taxon>
        <taxon>PACMAD clade</taxon>
        <taxon>Chloridoideae</taxon>
        <taxon>Eragrostideae</taxon>
        <taxon>Eragrostidinae</taxon>
        <taxon>Eragrostis</taxon>
    </lineage>
</organism>
<keyword evidence="3" id="KW-0479">Metal-binding</keyword>
<dbReference type="Pfam" id="PF00332">
    <property type="entry name" value="Glyco_hydro_17"/>
    <property type="match status" value="1"/>
</dbReference>
<keyword evidence="5" id="KW-0464">Manganese</keyword>
<reference evidence="8 9" key="1">
    <citation type="journal article" date="2019" name="Sci. Rep.">
        <title>A high-quality genome of Eragrostis curvula grass provides insights into Poaceae evolution and supports new strategies to enhance forage quality.</title>
        <authorList>
            <person name="Carballo J."/>
            <person name="Santos B.A.C.M."/>
            <person name="Zappacosta D."/>
            <person name="Garbus I."/>
            <person name="Selva J.P."/>
            <person name="Gallo C.A."/>
            <person name="Diaz A."/>
            <person name="Albertini E."/>
            <person name="Caccamo M."/>
            <person name="Echenique V."/>
        </authorList>
    </citation>
    <scope>NUCLEOTIDE SEQUENCE [LARGE SCALE GENOMIC DNA]</scope>
    <source>
        <strain evidence="9">cv. Victoria</strain>
        <tissue evidence="8">Leaf</tissue>
    </source>
</reference>
<protein>
    <submittedName>
        <fullName evidence="8">Uncharacterized protein</fullName>
    </submittedName>
</protein>
<evidence type="ECO:0000256" key="1">
    <source>
        <dbReference type="ARBA" id="ARBA00001936"/>
    </source>
</evidence>
<dbReference type="GO" id="GO:0046872">
    <property type="term" value="F:metal ion binding"/>
    <property type="evidence" value="ECO:0007669"/>
    <property type="project" value="UniProtKB-KW"/>
</dbReference>
<comment type="cofactor">
    <cofactor evidence="1">
        <name>Mn(2+)</name>
        <dbReference type="ChEBI" id="CHEBI:29035"/>
    </cofactor>
</comment>
<dbReference type="PANTHER" id="PTHR45668">
    <property type="entry name" value="SERINE/THREONINE-PROTEIN PHOSPHATASE 5-RELATED"/>
    <property type="match status" value="1"/>
</dbReference>
<dbReference type="InterPro" id="IPR017853">
    <property type="entry name" value="GH"/>
</dbReference>
<dbReference type="PANTHER" id="PTHR45668:SF9">
    <property type="entry name" value="SERINE_THREONINE-PROTEIN PHOSPHATASE 7"/>
    <property type="match status" value="1"/>
</dbReference>
<dbReference type="Gramene" id="TVU44138">
    <property type="protein sequence ID" value="TVU44138"/>
    <property type="gene ID" value="EJB05_03571"/>
</dbReference>
<name>A0A5J9W7P2_9POAL</name>
<evidence type="ECO:0000256" key="7">
    <source>
        <dbReference type="RuleBase" id="RU004335"/>
    </source>
</evidence>
<dbReference type="GO" id="GO:0005975">
    <property type="term" value="P:carbohydrate metabolic process"/>
    <property type="evidence" value="ECO:0007669"/>
    <property type="project" value="InterPro"/>
</dbReference>
<evidence type="ECO:0000256" key="6">
    <source>
        <dbReference type="ARBA" id="ARBA00023295"/>
    </source>
</evidence>
<dbReference type="InterPro" id="IPR051134">
    <property type="entry name" value="PPP_phosphatase"/>
</dbReference>
<dbReference type="SUPFAM" id="SSF51445">
    <property type="entry name" value="(Trans)glycosidases"/>
    <property type="match status" value="1"/>
</dbReference>
<evidence type="ECO:0000313" key="9">
    <source>
        <dbReference type="Proteomes" id="UP000324897"/>
    </source>
</evidence>
<evidence type="ECO:0000256" key="4">
    <source>
        <dbReference type="ARBA" id="ARBA00022801"/>
    </source>
</evidence>
<evidence type="ECO:0000313" key="8">
    <source>
        <dbReference type="EMBL" id="TVU44138.1"/>
    </source>
</evidence>